<dbReference type="InterPro" id="IPR049883">
    <property type="entry name" value="NOTCH1_EGF-like"/>
</dbReference>
<evidence type="ECO:0000256" key="5">
    <source>
        <dbReference type="ARBA" id="ARBA00023180"/>
    </source>
</evidence>
<dbReference type="PROSITE" id="PS00010">
    <property type="entry name" value="ASX_HYDROXYL"/>
    <property type="match status" value="3"/>
</dbReference>
<dbReference type="PROSITE" id="PS50026">
    <property type="entry name" value="EGF_3"/>
    <property type="match status" value="10"/>
</dbReference>
<dbReference type="InterPro" id="IPR013032">
    <property type="entry name" value="EGF-like_CS"/>
</dbReference>
<keyword evidence="4 6" id="KW-1015">Disulfide bond</keyword>
<dbReference type="PRINTS" id="PR00011">
    <property type="entry name" value="EGFLAMININ"/>
</dbReference>
<dbReference type="Pfam" id="PF12661">
    <property type="entry name" value="hEGF"/>
    <property type="match status" value="1"/>
</dbReference>
<dbReference type="ExpressionAtlas" id="A0A3Q0KNN4">
    <property type="expression patterns" value="baseline"/>
</dbReference>
<reference evidence="11" key="2">
    <citation type="submission" date="2018-12" db="UniProtKB">
        <authorList>
            <consortium name="WormBaseParasite"/>
        </authorList>
    </citation>
    <scope>IDENTIFICATION</scope>
    <source>
        <strain evidence="11">Puerto Rican</strain>
    </source>
</reference>
<dbReference type="AlphaFoldDB" id="A0A3Q0KNN4"/>
<dbReference type="SUPFAM" id="SSF57184">
    <property type="entry name" value="Growth factor receptor domain"/>
    <property type="match status" value="4"/>
</dbReference>
<dbReference type="Proteomes" id="UP000008854">
    <property type="component" value="Unassembled WGS sequence"/>
</dbReference>
<dbReference type="InterPro" id="IPR000152">
    <property type="entry name" value="EGF-type_Asp/Asn_hydroxyl_site"/>
</dbReference>
<feature type="domain" description="EGF-like" evidence="9">
    <location>
        <begin position="445"/>
        <end position="478"/>
    </location>
</feature>
<comment type="caution">
    <text evidence="6">Lacks conserved residue(s) required for the propagation of feature annotation.</text>
</comment>
<feature type="domain" description="EGF-like" evidence="9">
    <location>
        <begin position="521"/>
        <end position="554"/>
    </location>
</feature>
<feature type="domain" description="EGF-like" evidence="9">
    <location>
        <begin position="1093"/>
        <end position="1135"/>
    </location>
</feature>
<feature type="disulfide bond" evidence="6">
    <location>
        <begin position="377"/>
        <end position="386"/>
    </location>
</feature>
<keyword evidence="3" id="KW-0677">Repeat</keyword>
<dbReference type="STRING" id="6183.A0A3Q0KNN4"/>
<keyword evidence="8" id="KW-1133">Transmembrane helix</keyword>
<keyword evidence="5" id="KW-0325">Glycoprotein</keyword>
<feature type="domain" description="EGF-like" evidence="9">
    <location>
        <begin position="777"/>
        <end position="817"/>
    </location>
</feature>
<dbReference type="SMART" id="SM00181">
    <property type="entry name" value="EGF"/>
    <property type="match status" value="20"/>
</dbReference>
<keyword evidence="1 6" id="KW-0245">EGF-like domain</keyword>
<dbReference type="InterPro" id="IPR000742">
    <property type="entry name" value="EGF"/>
</dbReference>
<keyword evidence="8" id="KW-0472">Membrane</keyword>
<dbReference type="InParanoid" id="A0A3Q0KNN4"/>
<dbReference type="WBParaSite" id="Smp_143300.1">
    <property type="protein sequence ID" value="Smp_143300.1"/>
    <property type="gene ID" value="Smp_143300"/>
</dbReference>
<name>A0A3Q0KNN4_SCHMA</name>
<feature type="transmembrane region" description="Helical" evidence="8">
    <location>
        <begin position="12"/>
        <end position="31"/>
    </location>
</feature>
<dbReference type="InterPro" id="IPR018097">
    <property type="entry name" value="EGF_Ca-bd_CS"/>
</dbReference>
<organism evidence="10 11">
    <name type="scientific">Schistosoma mansoni</name>
    <name type="common">Blood fluke</name>
    <dbReference type="NCBI Taxonomy" id="6183"/>
    <lineage>
        <taxon>Eukaryota</taxon>
        <taxon>Metazoa</taxon>
        <taxon>Spiralia</taxon>
        <taxon>Lophotrochozoa</taxon>
        <taxon>Platyhelminthes</taxon>
        <taxon>Trematoda</taxon>
        <taxon>Digenea</taxon>
        <taxon>Strigeidida</taxon>
        <taxon>Schistosomatoidea</taxon>
        <taxon>Schistosomatidae</taxon>
        <taxon>Schistosoma</taxon>
    </lineage>
</organism>
<feature type="disulfide bond" evidence="6">
    <location>
        <begin position="358"/>
        <end position="368"/>
    </location>
</feature>
<dbReference type="CDD" id="cd00054">
    <property type="entry name" value="EGF_CA"/>
    <property type="match status" value="2"/>
</dbReference>
<dbReference type="Gene3D" id="2.10.25.10">
    <property type="entry name" value="Laminin"/>
    <property type="match status" value="13"/>
</dbReference>
<feature type="domain" description="EGF-like" evidence="9">
    <location>
        <begin position="670"/>
        <end position="703"/>
    </location>
</feature>
<evidence type="ECO:0000256" key="4">
    <source>
        <dbReference type="ARBA" id="ARBA00023157"/>
    </source>
</evidence>
<keyword evidence="2" id="KW-0732">Signal</keyword>
<evidence type="ECO:0000256" key="6">
    <source>
        <dbReference type="PROSITE-ProRule" id="PRU00076"/>
    </source>
</evidence>
<accession>A0A3Q0KNN4</accession>
<dbReference type="FunFam" id="2.10.25.10:FF:000017">
    <property type="entry name" value="latent-transforming growth factor beta-binding protein 4 isoform X1"/>
    <property type="match status" value="1"/>
</dbReference>
<evidence type="ECO:0000256" key="1">
    <source>
        <dbReference type="ARBA" id="ARBA00022536"/>
    </source>
</evidence>
<feature type="domain" description="EGF-like" evidence="9">
    <location>
        <begin position="480"/>
        <end position="516"/>
    </location>
</feature>
<feature type="domain" description="EGF-like" evidence="9">
    <location>
        <begin position="906"/>
        <end position="938"/>
    </location>
</feature>
<evidence type="ECO:0000313" key="11">
    <source>
        <dbReference type="WBParaSite" id="Smp_143300.1"/>
    </source>
</evidence>
<dbReference type="SMART" id="SM00179">
    <property type="entry name" value="EGF_CA"/>
    <property type="match status" value="10"/>
</dbReference>
<feature type="domain" description="EGF-like" evidence="9">
    <location>
        <begin position="1059"/>
        <end position="1091"/>
    </location>
</feature>
<reference evidence="10" key="1">
    <citation type="journal article" date="2012" name="PLoS Negl. Trop. Dis.">
        <title>A systematically improved high quality genome and transcriptome of the human blood fluke Schistosoma mansoni.</title>
        <authorList>
            <person name="Protasio A.V."/>
            <person name="Tsai I.J."/>
            <person name="Babbage A."/>
            <person name="Nichol S."/>
            <person name="Hunt M."/>
            <person name="Aslett M.A."/>
            <person name="De Silva N."/>
            <person name="Velarde G.S."/>
            <person name="Anderson T.J."/>
            <person name="Clark R.C."/>
            <person name="Davidson C."/>
            <person name="Dillon G.P."/>
            <person name="Holroyd N.E."/>
            <person name="LoVerde P.T."/>
            <person name="Lloyd C."/>
            <person name="McQuillan J."/>
            <person name="Oliveira G."/>
            <person name="Otto T.D."/>
            <person name="Parker-Manuel S.J."/>
            <person name="Quail M.A."/>
            <person name="Wilson R.A."/>
            <person name="Zerlotini A."/>
            <person name="Dunne D.W."/>
            <person name="Berriman M."/>
        </authorList>
    </citation>
    <scope>NUCLEOTIDE SEQUENCE [LARGE SCALE GENOMIC DNA]</scope>
    <source>
        <strain evidence="10">Puerto Rican</strain>
    </source>
</reference>
<dbReference type="Pfam" id="PF14670">
    <property type="entry name" value="FXa_inhibition"/>
    <property type="match status" value="1"/>
</dbReference>
<evidence type="ECO:0000313" key="10">
    <source>
        <dbReference type="Proteomes" id="UP000008854"/>
    </source>
</evidence>
<feature type="disulfide bond" evidence="6">
    <location>
        <begin position="928"/>
        <end position="937"/>
    </location>
</feature>
<evidence type="ECO:0000256" key="8">
    <source>
        <dbReference type="SAM" id="Phobius"/>
    </source>
</evidence>
<dbReference type="FunFam" id="2.10.25.10:FF:000240">
    <property type="entry name" value="Vitamin K-dependent protein S"/>
    <property type="match status" value="1"/>
</dbReference>
<dbReference type="GO" id="GO:0005509">
    <property type="term" value="F:calcium ion binding"/>
    <property type="evidence" value="ECO:0007669"/>
    <property type="project" value="InterPro"/>
</dbReference>
<dbReference type="PANTHER" id="PTHR24050:SF28">
    <property type="entry name" value="UROMODULIN-LIKE"/>
    <property type="match status" value="1"/>
</dbReference>
<protein>
    <submittedName>
        <fullName evidence="11">Notch</fullName>
    </submittedName>
</protein>
<keyword evidence="10" id="KW-1185">Reference proteome</keyword>
<dbReference type="PROSITE" id="PS00022">
    <property type="entry name" value="EGF_1"/>
    <property type="match status" value="9"/>
</dbReference>
<dbReference type="PROSITE" id="PS01186">
    <property type="entry name" value="EGF_2"/>
    <property type="match status" value="10"/>
</dbReference>
<feature type="disulfide bond" evidence="6">
    <location>
        <begin position="1081"/>
        <end position="1090"/>
    </location>
</feature>
<dbReference type="PROSITE" id="PS01187">
    <property type="entry name" value="EGF_CA"/>
    <property type="match status" value="5"/>
</dbReference>
<feature type="disulfide bond" evidence="6">
    <location>
        <begin position="910"/>
        <end position="920"/>
    </location>
</feature>
<feature type="disulfide bond" evidence="6">
    <location>
        <begin position="1063"/>
        <end position="1073"/>
    </location>
</feature>
<proteinExistence type="predicted"/>
<dbReference type="Pfam" id="PF07645">
    <property type="entry name" value="EGF_CA"/>
    <property type="match status" value="7"/>
</dbReference>
<evidence type="ECO:0000259" key="9">
    <source>
        <dbReference type="PROSITE" id="PS50026"/>
    </source>
</evidence>
<feature type="disulfide bond" evidence="6">
    <location>
        <begin position="468"/>
        <end position="477"/>
    </location>
</feature>
<evidence type="ECO:0000256" key="2">
    <source>
        <dbReference type="ARBA" id="ARBA00022729"/>
    </source>
</evidence>
<dbReference type="FunFam" id="2.10.25.10:FF:000038">
    <property type="entry name" value="Fibrillin 2"/>
    <property type="match status" value="2"/>
</dbReference>
<dbReference type="InterPro" id="IPR001881">
    <property type="entry name" value="EGF-like_Ca-bd_dom"/>
</dbReference>
<feature type="disulfide bond" evidence="6">
    <location>
        <begin position="693"/>
        <end position="702"/>
    </location>
</feature>
<dbReference type="PANTHER" id="PTHR24050">
    <property type="entry name" value="PA14 DOMAIN-CONTAINING PROTEIN"/>
    <property type="match status" value="1"/>
</dbReference>
<dbReference type="InterPro" id="IPR052235">
    <property type="entry name" value="Nephronectin_domain"/>
</dbReference>
<feature type="disulfide bond" evidence="6">
    <location>
        <begin position="544"/>
        <end position="553"/>
    </location>
</feature>
<feature type="region of interest" description="Disordered" evidence="7">
    <location>
        <begin position="83"/>
        <end position="116"/>
    </location>
</feature>
<evidence type="ECO:0000256" key="3">
    <source>
        <dbReference type="ARBA" id="ARBA00022737"/>
    </source>
</evidence>
<evidence type="ECO:0000256" key="7">
    <source>
        <dbReference type="SAM" id="MobiDB-lite"/>
    </source>
</evidence>
<sequence length="1238" mass="140210">MMDLIYMNVHRKLFDSYSIIFSLLFIIHIHLSLINCNKFHYTNWNEYVNPYNQDHNKNIHFIRNYYYNQRHNRNVLPSYNVHRNNEQTQFPPPPHNNQHSSYRNSPPYRNPHLQQSNTYRFQRRRVPYSRNIESVNPYHSYSSRKYSHEWWKKHSPSGNYPNRYIDYGRKNQTLADREVNDYVSIYSSDSPIEYGNAKPENYFESVLTLSHPNDRVWNEKEQYWGYVPNSYSTQQGTEISTYLWSQSARQFDECIPPFCIPAQCDYYTDGRPICTQNLPCLGSTPCYQNDPSCRQANYGVNCNVMNSTVCKQMWNLQCSFGCVKNGSKPSDVLCVCNPWTLQNNESSCVSVDLDIFKCPLGCNGRGHCDPKTGKCFCYPGFKGHSCELEDNCPSGLTGPNCEYDVDECLSSRSGCEQRCVNIYGSFRCECENGYVVVPDDPKRCKPSECLTKCHSGNGKCDTTGKCHCLPGYVGEWCNLDIDECRLGIHNCEQVCINTPGSYQCECHSGYKLNLTDRKSCHEVTCNPRCTINQGFCSDDGICTCRPGFTGPDCGEDIDECKKGTHNCSQKCINTYGSFKCECFEGYETQSGNGVNCKSKCSERCMSNKGKCDATGKCICRRGFTGLNCSEDINECELKPKPCVQGCVNTYGSYYCTCDKGYHQDYRGHCLPNKCSPECVHGQGECTSNGKCMCNPGFRGLSCETDVDECAEGKHNCQQECINTPGSFKCSCHSGYKLSTVDPSKCEPISCPSQCNLIDGECDCECKLGHFGLNCNQTVDSCAIKPCDQICVDLGDGKYTCKCNEGFEPSPNNPRRCQRICKDGIDCIYGSCRTVFSNDTDQSLCTCLEGFYGTNCQNDVNECLNENGQKHFCEHHCINTLGSYQCFCDPDYELQSDGRTCKKQFKGEMKCPEYCLNGATCKSTGECVCQPGYEGIYCEKIKDICAILKLCDQQCFPKEDGTYHCGCDPEYELQADGHSCELKSSCNLKCQNNGKCFNGKCICTSNFEGDYCEKDKNECDQSVFEHSCIHGCINTYGSYECICPDGYRRLADKRTCVKEDNVSCNPPCENGGICRPGNLCECTRGYEGIQCELDINECVRHRPCDPDYGICENTPGSFTCQCVPGYQLMYDGQHCIDNERAKSHPNLIFRGRGTKGVSIATRLTNTTNFNQTKYYPRKLNKRSLQPIIKYSLKSTNLIDLHRNNHFHYKNQQPALSSRYHYKKLSLKGDPDVIITPRNV</sequence>
<feature type="domain" description="EGF-like" evidence="9">
    <location>
        <begin position="354"/>
        <end position="387"/>
    </location>
</feature>
<dbReference type="SUPFAM" id="SSF57196">
    <property type="entry name" value="EGF/Laminin"/>
    <property type="match status" value="2"/>
</dbReference>
<dbReference type="InterPro" id="IPR009030">
    <property type="entry name" value="Growth_fac_rcpt_cys_sf"/>
</dbReference>
<feature type="domain" description="EGF-like" evidence="9">
    <location>
        <begin position="705"/>
        <end position="746"/>
    </location>
</feature>
<keyword evidence="8" id="KW-0812">Transmembrane</keyword>